<organism evidence="1 2">
    <name type="scientific">Neurospora tetraspora</name>
    <dbReference type="NCBI Taxonomy" id="94610"/>
    <lineage>
        <taxon>Eukaryota</taxon>
        <taxon>Fungi</taxon>
        <taxon>Dikarya</taxon>
        <taxon>Ascomycota</taxon>
        <taxon>Pezizomycotina</taxon>
        <taxon>Sordariomycetes</taxon>
        <taxon>Sordariomycetidae</taxon>
        <taxon>Sordariales</taxon>
        <taxon>Sordariaceae</taxon>
        <taxon>Neurospora</taxon>
    </lineage>
</organism>
<dbReference type="AlphaFoldDB" id="A0AAE0JC95"/>
<evidence type="ECO:0000313" key="2">
    <source>
        <dbReference type="Proteomes" id="UP001278500"/>
    </source>
</evidence>
<protein>
    <submittedName>
        <fullName evidence="1">Uncharacterized protein</fullName>
    </submittedName>
</protein>
<comment type="caution">
    <text evidence="1">The sequence shown here is derived from an EMBL/GenBank/DDBJ whole genome shotgun (WGS) entry which is preliminary data.</text>
</comment>
<name>A0AAE0JC95_9PEZI</name>
<accession>A0AAE0JC95</accession>
<reference evidence="1" key="1">
    <citation type="journal article" date="2023" name="Mol. Phylogenet. Evol.">
        <title>Genome-scale phylogeny and comparative genomics of the fungal order Sordariales.</title>
        <authorList>
            <person name="Hensen N."/>
            <person name="Bonometti L."/>
            <person name="Westerberg I."/>
            <person name="Brannstrom I.O."/>
            <person name="Guillou S."/>
            <person name="Cros-Aarteil S."/>
            <person name="Calhoun S."/>
            <person name="Haridas S."/>
            <person name="Kuo A."/>
            <person name="Mondo S."/>
            <person name="Pangilinan J."/>
            <person name="Riley R."/>
            <person name="LaButti K."/>
            <person name="Andreopoulos B."/>
            <person name="Lipzen A."/>
            <person name="Chen C."/>
            <person name="Yan M."/>
            <person name="Daum C."/>
            <person name="Ng V."/>
            <person name="Clum A."/>
            <person name="Steindorff A."/>
            <person name="Ohm R.A."/>
            <person name="Martin F."/>
            <person name="Silar P."/>
            <person name="Natvig D.O."/>
            <person name="Lalanne C."/>
            <person name="Gautier V."/>
            <person name="Ament-Velasquez S.L."/>
            <person name="Kruys A."/>
            <person name="Hutchinson M.I."/>
            <person name="Powell A.J."/>
            <person name="Barry K."/>
            <person name="Miller A.N."/>
            <person name="Grigoriev I.V."/>
            <person name="Debuchy R."/>
            <person name="Gladieux P."/>
            <person name="Hiltunen Thoren M."/>
            <person name="Johannesson H."/>
        </authorList>
    </citation>
    <scope>NUCLEOTIDE SEQUENCE</scope>
    <source>
        <strain evidence="1">CBS 560.94</strain>
    </source>
</reference>
<keyword evidence="2" id="KW-1185">Reference proteome</keyword>
<reference evidence="1" key="2">
    <citation type="submission" date="2023-06" db="EMBL/GenBank/DDBJ databases">
        <authorList>
            <consortium name="Lawrence Berkeley National Laboratory"/>
            <person name="Haridas S."/>
            <person name="Hensen N."/>
            <person name="Bonometti L."/>
            <person name="Westerberg I."/>
            <person name="Brannstrom I.O."/>
            <person name="Guillou S."/>
            <person name="Cros-Aarteil S."/>
            <person name="Calhoun S."/>
            <person name="Kuo A."/>
            <person name="Mondo S."/>
            <person name="Pangilinan J."/>
            <person name="Riley R."/>
            <person name="Labutti K."/>
            <person name="Andreopoulos B."/>
            <person name="Lipzen A."/>
            <person name="Chen C."/>
            <person name="Yanf M."/>
            <person name="Daum C."/>
            <person name="Ng V."/>
            <person name="Clum A."/>
            <person name="Steindorff A."/>
            <person name="Ohm R."/>
            <person name="Martin F."/>
            <person name="Silar P."/>
            <person name="Natvig D."/>
            <person name="Lalanne C."/>
            <person name="Gautier V."/>
            <person name="Ament-Velasquez S.L."/>
            <person name="Kruys A."/>
            <person name="Hutchinson M.I."/>
            <person name="Powell A.J."/>
            <person name="Barry K."/>
            <person name="Miller A.N."/>
            <person name="Grigoriev I.V."/>
            <person name="Debuchy R."/>
            <person name="Gladieux P."/>
            <person name="Thoren M.H."/>
            <person name="Johannesson H."/>
        </authorList>
    </citation>
    <scope>NUCLEOTIDE SEQUENCE</scope>
    <source>
        <strain evidence="1">CBS 560.94</strain>
    </source>
</reference>
<dbReference type="RefSeq" id="XP_062679966.1">
    <property type="nucleotide sequence ID" value="XM_062827242.1"/>
</dbReference>
<dbReference type="GeneID" id="87864396"/>
<sequence length="71" mass="8170">MKLKEFLARRSSAPSHMNPQFMSDEYMNRRRSFGRGGAGNIRMFSSFLFSLSSSFFLIHCCKLHSTSTVLK</sequence>
<dbReference type="EMBL" id="JAUEPP010000006">
    <property type="protein sequence ID" value="KAK3341024.1"/>
    <property type="molecule type" value="Genomic_DNA"/>
</dbReference>
<proteinExistence type="predicted"/>
<evidence type="ECO:0000313" key="1">
    <source>
        <dbReference type="EMBL" id="KAK3341024.1"/>
    </source>
</evidence>
<gene>
    <name evidence="1" type="ORF">B0H65DRAFT_474357</name>
</gene>
<dbReference type="Proteomes" id="UP001278500">
    <property type="component" value="Unassembled WGS sequence"/>
</dbReference>